<dbReference type="STRING" id="1817841.A3B10_02775"/>
<dbReference type="EMBL" id="MFFB01000006">
    <property type="protein sequence ID" value="OGE96211.1"/>
    <property type="molecule type" value="Genomic_DNA"/>
</dbReference>
<sequence length="141" mass="14357">MVCPNCSTPVPTGEQFCPGCGTELTSADPTNTPTPTTDASASSQPALATLTYGATNIPLREGSKVIIAREGTDKCTPDLAINSDGVSSTPVEVSVENGVITVRDTGTSVGIRVVKYIKPGGSMTVEPGDMVMLGNEIIAVG</sequence>
<evidence type="ECO:0000259" key="1">
    <source>
        <dbReference type="Pfam" id="PF13240"/>
    </source>
</evidence>
<name>A0A1F5Q1Z8_9BACT</name>
<gene>
    <name evidence="2" type="ORF">A3B10_02775</name>
</gene>
<reference evidence="2 3" key="1">
    <citation type="journal article" date="2016" name="Nat. Commun.">
        <title>Thousands of microbial genomes shed light on interconnected biogeochemical processes in an aquifer system.</title>
        <authorList>
            <person name="Anantharaman K."/>
            <person name="Brown C.T."/>
            <person name="Hug L.A."/>
            <person name="Sharon I."/>
            <person name="Castelle C.J."/>
            <person name="Probst A.J."/>
            <person name="Thomas B.C."/>
            <person name="Singh A."/>
            <person name="Wilkins M.J."/>
            <person name="Karaoz U."/>
            <person name="Brodie E.L."/>
            <person name="Williams K.H."/>
            <person name="Hubbard S.S."/>
            <person name="Banfield J.F."/>
        </authorList>
    </citation>
    <scope>NUCLEOTIDE SEQUENCE [LARGE SCALE GENOMIC DNA]</scope>
</reference>
<proteinExistence type="predicted"/>
<dbReference type="Pfam" id="PF13240">
    <property type="entry name" value="Zn_Ribbon_1"/>
    <property type="match status" value="1"/>
</dbReference>
<evidence type="ECO:0000313" key="2">
    <source>
        <dbReference type="EMBL" id="OGE96211.1"/>
    </source>
</evidence>
<dbReference type="Proteomes" id="UP000177281">
    <property type="component" value="Unassembled WGS sequence"/>
</dbReference>
<organism evidence="2 3">
    <name type="scientific">Candidatus Doudnabacteria bacterium RIFCSPLOWO2_01_FULL_44_21</name>
    <dbReference type="NCBI Taxonomy" id="1817841"/>
    <lineage>
        <taxon>Bacteria</taxon>
        <taxon>Candidatus Doudnaibacteriota</taxon>
    </lineage>
</organism>
<dbReference type="AlphaFoldDB" id="A0A1F5Q1Z8"/>
<dbReference type="InterPro" id="IPR008984">
    <property type="entry name" value="SMAD_FHA_dom_sf"/>
</dbReference>
<protein>
    <recommendedName>
        <fullName evidence="1">Zinc-ribbon domain-containing protein</fullName>
    </recommendedName>
</protein>
<dbReference type="SUPFAM" id="SSF49879">
    <property type="entry name" value="SMAD/FHA domain"/>
    <property type="match status" value="1"/>
</dbReference>
<comment type="caution">
    <text evidence="2">The sequence shown here is derived from an EMBL/GenBank/DDBJ whole genome shotgun (WGS) entry which is preliminary data.</text>
</comment>
<feature type="domain" description="Zinc-ribbon" evidence="1">
    <location>
        <begin position="3"/>
        <end position="24"/>
    </location>
</feature>
<accession>A0A1F5Q1Z8</accession>
<dbReference type="InterPro" id="IPR026870">
    <property type="entry name" value="Zinc_ribbon_dom"/>
</dbReference>
<evidence type="ECO:0000313" key="3">
    <source>
        <dbReference type="Proteomes" id="UP000177281"/>
    </source>
</evidence>
<dbReference type="Gene3D" id="2.60.200.20">
    <property type="match status" value="1"/>
</dbReference>